<keyword evidence="4" id="KW-0614">Plasmid</keyword>
<dbReference type="GO" id="GO:0003700">
    <property type="term" value="F:DNA-binding transcription factor activity"/>
    <property type="evidence" value="ECO:0007669"/>
    <property type="project" value="InterPro"/>
</dbReference>
<evidence type="ECO:0000256" key="1">
    <source>
        <dbReference type="ARBA" id="ARBA00023015"/>
    </source>
</evidence>
<keyword evidence="2" id="KW-0238">DNA-binding</keyword>
<geneLocation type="plasmid" evidence="4 5">
    <name>pBMV_2</name>
</geneLocation>
<keyword evidence="3" id="KW-0804">Transcription</keyword>
<dbReference type="SUPFAM" id="SSF46689">
    <property type="entry name" value="Homeodomain-like"/>
    <property type="match status" value="2"/>
</dbReference>
<dbReference type="PANTHER" id="PTHR47504">
    <property type="entry name" value="RIGHT ORIGIN-BINDING PROTEIN"/>
    <property type="match status" value="1"/>
</dbReference>
<organism evidence="4 5">
    <name type="scientific">Priestia megaterium (strain ATCC 14581 / DSM 32 / CCUG 1817 / JCM 2506 / NBRC 15308 / NCIMB 9376 / NCTC 10342 / NRRL B-14308 / VKM B-512 / Ford 19)</name>
    <name type="common">Bacillus megaterium</name>
    <dbReference type="NCBI Taxonomy" id="1348623"/>
    <lineage>
        <taxon>Bacteria</taxon>
        <taxon>Bacillati</taxon>
        <taxon>Bacillota</taxon>
        <taxon>Bacilli</taxon>
        <taxon>Bacillales</taxon>
        <taxon>Bacillaceae</taxon>
        <taxon>Priestia</taxon>
    </lineage>
</organism>
<name>A0A0B6B051_PRIM2</name>
<proteinExistence type="predicted"/>
<evidence type="ECO:0000313" key="4">
    <source>
        <dbReference type="EMBL" id="AJI25559.1"/>
    </source>
</evidence>
<dbReference type="InterPro" id="IPR009057">
    <property type="entry name" value="Homeodomain-like_sf"/>
</dbReference>
<dbReference type="GeneID" id="93645830"/>
<reference evidence="4 5" key="1">
    <citation type="journal article" date="2015" name="Genome Announc.">
        <title>Complete genome sequences for 35 biothreat assay-relevant bacillus species.</title>
        <authorList>
            <person name="Johnson S.L."/>
            <person name="Daligault H.E."/>
            <person name="Davenport K.W."/>
            <person name="Jaissle J."/>
            <person name="Frey K.G."/>
            <person name="Ladner J.T."/>
            <person name="Broomall S.M."/>
            <person name="Bishop-Lilly K.A."/>
            <person name="Bruce D.C."/>
            <person name="Gibbons H.S."/>
            <person name="Coyne S.R."/>
            <person name="Lo C.C."/>
            <person name="Meincke L."/>
            <person name="Munk A.C."/>
            <person name="Koroleva G.I."/>
            <person name="Rosenzweig C.N."/>
            <person name="Palacios G.F."/>
            <person name="Redden C.L."/>
            <person name="Minogue T.D."/>
            <person name="Chain P.S."/>
        </authorList>
    </citation>
    <scope>NUCLEOTIDE SEQUENCE [LARGE SCALE GENOMIC DNA]</scope>
    <source>
        <strain evidence="5">ATCC 14581 / DSM 32 / JCM 2506 / NBRC 15308 / NCIMB 9376 / NCTC 10342 / NRRL B-14308 / VKM B-512</strain>
        <plasmid evidence="4 5">pBMV_2</plasmid>
    </source>
</reference>
<accession>A0A0B6B051</accession>
<dbReference type="Gene3D" id="1.10.10.60">
    <property type="entry name" value="Homeodomain-like"/>
    <property type="match status" value="2"/>
</dbReference>
<dbReference type="HOGENOM" id="CLU_082696_0_0_9"/>
<evidence type="ECO:0000256" key="3">
    <source>
        <dbReference type="ARBA" id="ARBA00023163"/>
    </source>
</evidence>
<dbReference type="InterPro" id="IPR018060">
    <property type="entry name" value="HTH_AraC"/>
</dbReference>
<dbReference type="SMART" id="SM00342">
    <property type="entry name" value="HTH_ARAC"/>
    <property type="match status" value="1"/>
</dbReference>
<dbReference type="EMBL" id="CP009921">
    <property type="protein sequence ID" value="AJI25559.1"/>
    <property type="molecule type" value="Genomic_DNA"/>
</dbReference>
<sequence length="294" mass="34080">MYKNYVELVQKAIDYIEENLSEPLEVIGISKYIGYSPFHFDRIFQSITGMSIANYIKVRRMAHAASDLVNTNQRILDIAFHYHFSSQEAFTRSFQKLYQMPPAKYRKYAKKVILFEEEVVMEHSLLPKGWMPSGTDPQDYEMGVDYKTIHQGKASGYIMSKKEDARGFATMMQVFKATMYKGERLRLSGFIKTEDVVNWAGLWMRIDGENEEILSFDNMQDRPIKNTTNWNQYSIVLDVPEESTVISFGILLHGNGKVWIDGIAFETVDCSIPTTNEEYHQKLPDEPLNLNFEL</sequence>
<gene>
    <name evidence="4" type="ORF">BG04_5692</name>
</gene>
<dbReference type="Gene3D" id="2.60.120.260">
    <property type="entry name" value="Galactose-binding domain-like"/>
    <property type="match status" value="1"/>
</dbReference>
<dbReference type="PANTHER" id="PTHR47504:SF6">
    <property type="entry name" value="ARAC-FAMILY TRANSCRIPTIONAL REGULATOR"/>
    <property type="match status" value="1"/>
</dbReference>
<dbReference type="InterPro" id="IPR050959">
    <property type="entry name" value="MarA-like"/>
</dbReference>
<dbReference type="RefSeq" id="WP_034655960.1">
    <property type="nucleotide sequence ID" value="NZ_CP009921.1"/>
</dbReference>
<dbReference type="KEGG" id="bmeg:BG04_5692"/>
<evidence type="ECO:0000313" key="5">
    <source>
        <dbReference type="Proteomes" id="UP000031829"/>
    </source>
</evidence>
<dbReference type="AlphaFoldDB" id="A0A0B6B051"/>
<dbReference type="PROSITE" id="PS01124">
    <property type="entry name" value="HTH_ARAC_FAMILY_2"/>
    <property type="match status" value="1"/>
</dbReference>
<keyword evidence="1" id="KW-0805">Transcription regulation</keyword>
<dbReference type="Pfam" id="PF12833">
    <property type="entry name" value="HTH_18"/>
    <property type="match status" value="1"/>
</dbReference>
<dbReference type="Proteomes" id="UP000031829">
    <property type="component" value="Plasmid pBMV_2"/>
</dbReference>
<evidence type="ECO:0000256" key="2">
    <source>
        <dbReference type="ARBA" id="ARBA00023125"/>
    </source>
</evidence>
<dbReference type="GO" id="GO:0043565">
    <property type="term" value="F:sequence-specific DNA binding"/>
    <property type="evidence" value="ECO:0007669"/>
    <property type="project" value="InterPro"/>
</dbReference>
<protein>
    <submittedName>
        <fullName evidence="4">Helix-turn-helix domain protein</fullName>
    </submittedName>
</protein>